<keyword evidence="10" id="KW-1002">Plastid outer membrane</keyword>
<dbReference type="InterPro" id="IPR006703">
    <property type="entry name" value="G_AIG1"/>
</dbReference>
<keyword evidence="9" id="KW-0378">Hydrolase</keyword>
<dbReference type="Gene3D" id="3.40.50.300">
    <property type="entry name" value="P-loop containing nucleotide triphosphate hydrolases"/>
    <property type="match status" value="1"/>
</dbReference>
<evidence type="ECO:0000256" key="2">
    <source>
        <dbReference type="ARBA" id="ARBA00004167"/>
    </source>
</evidence>
<dbReference type="EMBL" id="KL142400">
    <property type="protein sequence ID" value="KDR69835.1"/>
    <property type="molecule type" value="Genomic_DNA"/>
</dbReference>
<dbReference type="GO" id="GO:0016020">
    <property type="term" value="C:membrane"/>
    <property type="evidence" value="ECO:0007669"/>
    <property type="project" value="UniProtKB-SubCell"/>
</dbReference>
<dbReference type="Pfam" id="PF04548">
    <property type="entry name" value="AIG1"/>
    <property type="match status" value="1"/>
</dbReference>
<keyword evidence="15" id="KW-0472">Membrane</keyword>
<protein>
    <recommendedName>
        <fullName evidence="17">AIG1-type G domain-containing protein</fullName>
    </recommendedName>
</protein>
<dbReference type="SUPFAM" id="SSF52540">
    <property type="entry name" value="P-loop containing nucleoside triphosphate hydrolases"/>
    <property type="match status" value="1"/>
</dbReference>
<dbReference type="Proteomes" id="UP000027222">
    <property type="component" value="Unassembled WGS sequence"/>
</dbReference>
<keyword evidence="5" id="KW-0934">Plastid</keyword>
<dbReference type="InterPro" id="IPR027417">
    <property type="entry name" value="P-loop_NTPase"/>
</dbReference>
<dbReference type="GO" id="GO:0016787">
    <property type="term" value="F:hydrolase activity"/>
    <property type="evidence" value="ECO:0007669"/>
    <property type="project" value="UniProtKB-KW"/>
</dbReference>
<evidence type="ECO:0000256" key="12">
    <source>
        <dbReference type="ARBA" id="ARBA00022927"/>
    </source>
</evidence>
<keyword evidence="3" id="KW-0813">Transport</keyword>
<gene>
    <name evidence="18" type="ORF">GALMADRAFT_77162</name>
</gene>
<dbReference type="GO" id="GO:0005525">
    <property type="term" value="F:GTP binding"/>
    <property type="evidence" value="ECO:0007669"/>
    <property type="project" value="UniProtKB-KW"/>
</dbReference>
<evidence type="ECO:0000256" key="14">
    <source>
        <dbReference type="ARBA" id="ARBA00023134"/>
    </source>
</evidence>
<feature type="domain" description="AIG1-type G" evidence="17">
    <location>
        <begin position="3"/>
        <end position="160"/>
    </location>
</feature>
<keyword evidence="7" id="KW-0479">Metal-binding</keyword>
<evidence type="ECO:0000256" key="16">
    <source>
        <dbReference type="ARBA" id="ARBA00024013"/>
    </source>
</evidence>
<keyword evidence="4" id="KW-0150">Chloroplast</keyword>
<evidence type="ECO:0000256" key="8">
    <source>
        <dbReference type="ARBA" id="ARBA00022741"/>
    </source>
</evidence>
<evidence type="ECO:0000256" key="3">
    <source>
        <dbReference type="ARBA" id="ARBA00022448"/>
    </source>
</evidence>
<evidence type="ECO:0000259" key="17">
    <source>
        <dbReference type="Pfam" id="PF04548"/>
    </source>
</evidence>
<evidence type="ECO:0000256" key="9">
    <source>
        <dbReference type="ARBA" id="ARBA00022801"/>
    </source>
</evidence>
<dbReference type="CDD" id="cd00882">
    <property type="entry name" value="Ras_like_GTPase"/>
    <property type="match status" value="1"/>
</dbReference>
<dbReference type="PANTHER" id="PTHR10903">
    <property type="entry name" value="GTPASE, IMAP FAMILY MEMBER-RELATED"/>
    <property type="match status" value="1"/>
</dbReference>
<keyword evidence="6" id="KW-0812">Transmembrane</keyword>
<keyword evidence="8" id="KW-0547">Nucleotide-binding</keyword>
<keyword evidence="11" id="KW-0460">Magnesium</keyword>
<evidence type="ECO:0000313" key="18">
    <source>
        <dbReference type="EMBL" id="KDR69835.1"/>
    </source>
</evidence>
<dbReference type="AlphaFoldDB" id="A0A067SFX2"/>
<evidence type="ECO:0000256" key="4">
    <source>
        <dbReference type="ARBA" id="ARBA00022528"/>
    </source>
</evidence>
<evidence type="ECO:0000256" key="1">
    <source>
        <dbReference type="ARBA" id="ARBA00001946"/>
    </source>
</evidence>
<dbReference type="HOGENOM" id="CLU_018003_0_1_1"/>
<dbReference type="GO" id="GO:0015031">
    <property type="term" value="P:protein transport"/>
    <property type="evidence" value="ECO:0007669"/>
    <property type="project" value="UniProtKB-KW"/>
</dbReference>
<comment type="cofactor">
    <cofactor evidence="1">
        <name>Mg(2+)</name>
        <dbReference type="ChEBI" id="CHEBI:18420"/>
    </cofactor>
</comment>
<evidence type="ECO:0000256" key="11">
    <source>
        <dbReference type="ARBA" id="ARBA00022842"/>
    </source>
</evidence>
<accession>A0A067SFX2</accession>
<keyword evidence="14" id="KW-0342">GTP-binding</keyword>
<keyword evidence="13" id="KW-1133">Transmembrane helix</keyword>
<evidence type="ECO:0000256" key="7">
    <source>
        <dbReference type="ARBA" id="ARBA00022723"/>
    </source>
</evidence>
<sequence length="223" mass="25214">MGISVMGSSGAGKSYFINTILKANKMRVGTSLTSCTKELDFGHIENIEGYSSLKDHRIVLIDTPGFDDTHTASLRKIVTWLKKSYQNKEKLGGIVYLHDISQNRLNNTARQYIRIFQDMCGNDALKYVVFTTTCTKRTRDSEIADHLRELKAIHWKSLIEKGASVHRFDQGFESAWAIIDSILSTIEKLGQNGTILQIQKDMHEGKTTYDAFAGKYAVFQKPR</sequence>
<name>A0A067SFX2_GALM3</name>
<dbReference type="GO" id="GO:0046872">
    <property type="term" value="F:metal ion binding"/>
    <property type="evidence" value="ECO:0007669"/>
    <property type="project" value="UniProtKB-KW"/>
</dbReference>
<reference evidence="19" key="1">
    <citation type="journal article" date="2014" name="Proc. Natl. Acad. Sci. U.S.A.">
        <title>Extensive sampling of basidiomycete genomes demonstrates inadequacy of the white-rot/brown-rot paradigm for wood decay fungi.</title>
        <authorList>
            <person name="Riley R."/>
            <person name="Salamov A.A."/>
            <person name="Brown D.W."/>
            <person name="Nagy L.G."/>
            <person name="Floudas D."/>
            <person name="Held B.W."/>
            <person name="Levasseur A."/>
            <person name="Lombard V."/>
            <person name="Morin E."/>
            <person name="Otillar R."/>
            <person name="Lindquist E.A."/>
            <person name="Sun H."/>
            <person name="LaButti K.M."/>
            <person name="Schmutz J."/>
            <person name="Jabbour D."/>
            <person name="Luo H."/>
            <person name="Baker S.E."/>
            <person name="Pisabarro A.G."/>
            <person name="Walton J.D."/>
            <person name="Blanchette R.A."/>
            <person name="Henrissat B."/>
            <person name="Martin F."/>
            <person name="Cullen D."/>
            <person name="Hibbett D.S."/>
            <person name="Grigoriev I.V."/>
        </authorList>
    </citation>
    <scope>NUCLEOTIDE SEQUENCE [LARGE SCALE GENOMIC DNA]</scope>
    <source>
        <strain evidence="19">CBS 339.88</strain>
    </source>
</reference>
<dbReference type="PANTHER" id="PTHR10903:SF135">
    <property type="entry name" value="TRANSLOCASE OF CHLOROPLAST 120, CHLOROPLASTIC-RELATED"/>
    <property type="match status" value="1"/>
</dbReference>
<keyword evidence="19" id="KW-1185">Reference proteome</keyword>
<evidence type="ECO:0000256" key="10">
    <source>
        <dbReference type="ARBA" id="ARBA00022805"/>
    </source>
</evidence>
<evidence type="ECO:0000256" key="15">
    <source>
        <dbReference type="ARBA" id="ARBA00023136"/>
    </source>
</evidence>
<proteinExistence type="predicted"/>
<evidence type="ECO:0000256" key="13">
    <source>
        <dbReference type="ARBA" id="ARBA00022989"/>
    </source>
</evidence>
<dbReference type="InterPro" id="IPR045058">
    <property type="entry name" value="GIMA/IAN/Toc"/>
</dbReference>
<evidence type="ECO:0000256" key="6">
    <source>
        <dbReference type="ARBA" id="ARBA00022692"/>
    </source>
</evidence>
<keyword evidence="12" id="KW-0653">Protein transport</keyword>
<organism evidence="18 19">
    <name type="scientific">Galerina marginata (strain CBS 339.88)</name>
    <dbReference type="NCBI Taxonomy" id="685588"/>
    <lineage>
        <taxon>Eukaryota</taxon>
        <taxon>Fungi</taxon>
        <taxon>Dikarya</taxon>
        <taxon>Basidiomycota</taxon>
        <taxon>Agaricomycotina</taxon>
        <taxon>Agaricomycetes</taxon>
        <taxon>Agaricomycetidae</taxon>
        <taxon>Agaricales</taxon>
        <taxon>Agaricineae</taxon>
        <taxon>Strophariaceae</taxon>
        <taxon>Galerina</taxon>
    </lineage>
</organism>
<evidence type="ECO:0000256" key="5">
    <source>
        <dbReference type="ARBA" id="ARBA00022640"/>
    </source>
</evidence>
<dbReference type="OrthoDB" id="8954335at2759"/>
<comment type="subcellular location">
    <subcellularLocation>
        <location evidence="2">Membrane</location>
        <topology evidence="2">Single-pass membrane protein</topology>
    </subcellularLocation>
    <subcellularLocation>
        <location evidence="16">Plastid</location>
        <location evidence="16">Chloroplast outer membrane</location>
    </subcellularLocation>
</comment>
<evidence type="ECO:0000313" key="19">
    <source>
        <dbReference type="Proteomes" id="UP000027222"/>
    </source>
</evidence>